<reference evidence="1 2" key="1">
    <citation type="submission" date="2014-04" db="EMBL/GenBank/DDBJ databases">
        <title>Draft genome sequence of Photobacterium halotolerans S2753: a solonamide, ngercheumicin and holomycin producer.</title>
        <authorList>
            <person name="Machado H.R."/>
            <person name="Gram L."/>
        </authorList>
    </citation>
    <scope>NUCLEOTIDE SEQUENCE [LARGE SCALE GENOMIC DNA]</scope>
    <source>
        <strain evidence="1 2">S2753</strain>
    </source>
</reference>
<dbReference type="Proteomes" id="UP000027192">
    <property type="component" value="Unassembled WGS sequence"/>
</dbReference>
<gene>
    <name evidence="1" type="ORF">EA58_20610</name>
</gene>
<organism evidence="1 2">
    <name type="scientific">Photobacterium galatheae</name>
    <dbReference type="NCBI Taxonomy" id="1654360"/>
    <lineage>
        <taxon>Bacteria</taxon>
        <taxon>Pseudomonadati</taxon>
        <taxon>Pseudomonadota</taxon>
        <taxon>Gammaproteobacteria</taxon>
        <taxon>Vibrionales</taxon>
        <taxon>Vibrionaceae</taxon>
        <taxon>Photobacterium</taxon>
    </lineage>
</organism>
<dbReference type="AlphaFoldDB" id="A0A066RHC8"/>
<sequence length="134" mass="15029">MTMWQLSDLAPLLSEHDGWQVELQGQALLIRNEDNIEAFLAVSGEQILVEVVLFDAAQVKDTDALNAEILRTHKMFPLSTIGLNNINGNDYYIAFGSLSSQSKAESVVIEVATLFRNVEAFIDLYQDYFKEQTA</sequence>
<proteinExistence type="predicted"/>
<evidence type="ECO:0008006" key="3">
    <source>
        <dbReference type="Google" id="ProtNLM"/>
    </source>
</evidence>
<accession>A0A066RHC8</accession>
<evidence type="ECO:0000313" key="1">
    <source>
        <dbReference type="EMBL" id="KDM89855.1"/>
    </source>
</evidence>
<dbReference type="InterPro" id="IPR019231">
    <property type="entry name" value="DUF2170"/>
</dbReference>
<evidence type="ECO:0000313" key="2">
    <source>
        <dbReference type="Proteomes" id="UP000027192"/>
    </source>
</evidence>
<keyword evidence="2" id="KW-1185">Reference proteome</keyword>
<name>A0A066RHC8_9GAMM</name>
<protein>
    <recommendedName>
        <fullName evidence="3">Cytoplasmic protein</fullName>
    </recommendedName>
</protein>
<comment type="caution">
    <text evidence="1">The sequence shown here is derived from an EMBL/GenBank/DDBJ whole genome shotgun (WGS) entry which is preliminary data.</text>
</comment>
<dbReference type="Pfam" id="PF09938">
    <property type="entry name" value="DUF2170"/>
    <property type="match status" value="1"/>
</dbReference>
<dbReference type="EMBL" id="JMIB01000043">
    <property type="protein sequence ID" value="KDM89855.1"/>
    <property type="molecule type" value="Genomic_DNA"/>
</dbReference>
<dbReference type="STRING" id="1654360.EA58_20610"/>